<keyword evidence="2" id="KW-1185">Reference proteome</keyword>
<dbReference type="InterPro" id="IPR029060">
    <property type="entry name" value="PIN-like_dom_sf"/>
</dbReference>
<dbReference type="HOGENOM" id="CLU_135601_0_0_5"/>
<accession>A0A077ATV5</accession>
<evidence type="ECO:0008006" key="3">
    <source>
        <dbReference type="Google" id="ProtNLM"/>
    </source>
</evidence>
<gene>
    <name evidence="1" type="ORF">ID47_07695</name>
</gene>
<dbReference type="eggNOG" id="COG4374">
    <property type="taxonomic scope" value="Bacteria"/>
</dbReference>
<evidence type="ECO:0000313" key="2">
    <source>
        <dbReference type="Proteomes" id="UP000028926"/>
    </source>
</evidence>
<dbReference type="Gene3D" id="3.40.50.1010">
    <property type="entry name" value="5'-nuclease"/>
    <property type="match status" value="1"/>
</dbReference>
<dbReference type="EMBL" id="CP008941">
    <property type="protein sequence ID" value="AIK96627.1"/>
    <property type="molecule type" value="Genomic_DNA"/>
</dbReference>
<sequence>MSKVILDASTLLALIKNEPGASTVESLLGQIVMSSLSLAEAATTLLQSDMTLQECEECLLPLVSQLIPFDISHALHTANLTKQLKDKGLSLEARACLTLGVKMNLPLYTTHQRLAGLGLTDVKVKLIQ</sequence>
<protein>
    <recommendedName>
        <fullName evidence="3">PIN domain-containing protein</fullName>
    </recommendedName>
</protein>
<dbReference type="KEGG" id="paca:ID47_07695"/>
<dbReference type="SUPFAM" id="SSF88723">
    <property type="entry name" value="PIN domain-like"/>
    <property type="match status" value="1"/>
</dbReference>
<dbReference type="AlphaFoldDB" id="A0A077ATV5"/>
<proteinExistence type="predicted"/>
<reference evidence="1 2" key="1">
    <citation type="submission" date="2014-07" db="EMBL/GenBank/DDBJ databases">
        <title>Comparative genomic insights into amoeba endosymbionts belonging to the families of Holosporaceae and Candidatus Midichloriaceae within Rickettsiales.</title>
        <authorList>
            <person name="Wang Z."/>
            <person name="Wu M."/>
        </authorList>
    </citation>
    <scope>NUCLEOTIDE SEQUENCE [LARGE SCALE GENOMIC DNA]</scope>
    <source>
        <strain evidence="1">PRA3</strain>
    </source>
</reference>
<evidence type="ECO:0000313" key="1">
    <source>
        <dbReference type="EMBL" id="AIK96627.1"/>
    </source>
</evidence>
<name>A0A077ATV5_9PROT</name>
<dbReference type="RefSeq" id="WP_038465198.1">
    <property type="nucleotide sequence ID" value="NZ_CP008941.1"/>
</dbReference>
<dbReference type="Proteomes" id="UP000028926">
    <property type="component" value="Chromosome"/>
</dbReference>
<dbReference type="STRING" id="91604.ID47_07695"/>
<organism evidence="1 2">
    <name type="scientific">Candidatus Odyssella acanthamoebae</name>
    <dbReference type="NCBI Taxonomy" id="91604"/>
    <lineage>
        <taxon>Bacteria</taxon>
        <taxon>Pseudomonadati</taxon>
        <taxon>Pseudomonadota</taxon>
        <taxon>Alphaproteobacteria</taxon>
        <taxon>Holosporales</taxon>
        <taxon>Candidatus Paracaedibacteraceae</taxon>
        <taxon>Candidatus Odyssella</taxon>
    </lineage>
</organism>